<dbReference type="RefSeq" id="XP_010239062.1">
    <property type="nucleotide sequence ID" value="XM_010240760.3"/>
</dbReference>
<evidence type="ECO:0000313" key="6">
    <source>
        <dbReference type="EnsemblPlants" id="KQJ87664"/>
    </source>
</evidence>
<organism evidence="6">
    <name type="scientific">Brachypodium distachyon</name>
    <name type="common">Purple false brome</name>
    <name type="synonym">Trachynia distachya</name>
    <dbReference type="NCBI Taxonomy" id="15368"/>
    <lineage>
        <taxon>Eukaryota</taxon>
        <taxon>Viridiplantae</taxon>
        <taxon>Streptophyta</taxon>
        <taxon>Embryophyta</taxon>
        <taxon>Tracheophyta</taxon>
        <taxon>Spermatophyta</taxon>
        <taxon>Magnoliopsida</taxon>
        <taxon>Liliopsida</taxon>
        <taxon>Poales</taxon>
        <taxon>Poaceae</taxon>
        <taxon>BOP clade</taxon>
        <taxon>Pooideae</taxon>
        <taxon>Stipodae</taxon>
        <taxon>Brachypodieae</taxon>
        <taxon>Brachypodium</taxon>
    </lineage>
</organism>
<evidence type="ECO:0000256" key="1">
    <source>
        <dbReference type="ARBA" id="ARBA00004906"/>
    </source>
</evidence>
<dbReference type="Gene3D" id="3.30.710.10">
    <property type="entry name" value="Potassium Channel Kv1.1, Chain A"/>
    <property type="match status" value="1"/>
</dbReference>
<dbReference type="InterPro" id="IPR000210">
    <property type="entry name" value="BTB/POZ_dom"/>
</dbReference>
<evidence type="ECO:0000313" key="7">
    <source>
        <dbReference type="Proteomes" id="UP000008810"/>
    </source>
</evidence>
<dbReference type="OrthoDB" id="6359816at2759"/>
<comment type="similarity">
    <text evidence="2">Belongs to the Tdpoz family.</text>
</comment>
<dbReference type="PANTHER" id="PTHR26379:SF316">
    <property type="entry name" value="MATH DOMAIN-CONTAINING PROTEIN"/>
    <property type="match status" value="1"/>
</dbReference>
<proteinExistence type="inferred from homology"/>
<dbReference type="SUPFAM" id="SSF49599">
    <property type="entry name" value="TRAF domain-like"/>
    <property type="match status" value="1"/>
</dbReference>
<dbReference type="EnsemblPlants" id="KQJ87664">
    <property type="protein sequence ID" value="KQJ87664"/>
    <property type="gene ID" value="BRADI_4g12820v3"/>
</dbReference>
<accession>I1IK51</accession>
<dbReference type="eggNOG" id="KOG1987">
    <property type="taxonomic scope" value="Eukaryota"/>
</dbReference>
<dbReference type="CDD" id="cd00121">
    <property type="entry name" value="MATH"/>
    <property type="match status" value="1"/>
</dbReference>
<feature type="domain" description="MATH" evidence="4">
    <location>
        <begin position="29"/>
        <end position="165"/>
    </location>
</feature>
<dbReference type="PANTHER" id="PTHR26379">
    <property type="entry name" value="BTB/POZ AND MATH DOMAIN-CONTAINING PROTEIN 1"/>
    <property type="match status" value="1"/>
</dbReference>
<reference evidence="5" key="2">
    <citation type="submission" date="2017-06" db="EMBL/GenBank/DDBJ databases">
        <title>WGS assembly of Brachypodium distachyon.</title>
        <authorList>
            <consortium name="The International Brachypodium Initiative"/>
            <person name="Lucas S."/>
            <person name="Harmon-Smith M."/>
            <person name="Lail K."/>
            <person name="Tice H."/>
            <person name="Grimwood J."/>
            <person name="Bruce D."/>
            <person name="Barry K."/>
            <person name="Shu S."/>
            <person name="Lindquist E."/>
            <person name="Wang M."/>
            <person name="Pitluck S."/>
            <person name="Vogel J.P."/>
            <person name="Garvin D.F."/>
            <person name="Mockler T.C."/>
            <person name="Schmutz J."/>
            <person name="Rokhsar D."/>
            <person name="Bevan M.W."/>
        </authorList>
    </citation>
    <scope>NUCLEOTIDE SEQUENCE</scope>
    <source>
        <strain evidence="5">Bd21</strain>
    </source>
</reference>
<dbReference type="Gene3D" id="1.25.40.420">
    <property type="match status" value="1"/>
</dbReference>
<dbReference type="GO" id="GO:0016567">
    <property type="term" value="P:protein ubiquitination"/>
    <property type="evidence" value="ECO:0007669"/>
    <property type="project" value="InterPro"/>
</dbReference>
<protein>
    <recommendedName>
        <fullName evidence="8">BTB domain-containing protein</fullName>
    </recommendedName>
</protein>
<keyword evidence="7" id="KW-1185">Reference proteome</keyword>
<dbReference type="InterPro" id="IPR011333">
    <property type="entry name" value="SKP1/BTB/POZ_sf"/>
</dbReference>
<dbReference type="InterPro" id="IPR045005">
    <property type="entry name" value="BPM1-6"/>
</dbReference>
<name>I1IK51_BRADI</name>
<dbReference type="HOGENOM" id="CLU_004253_2_0_1"/>
<dbReference type="PROSITE" id="PS50097">
    <property type="entry name" value="BTB"/>
    <property type="match status" value="1"/>
</dbReference>
<evidence type="ECO:0008006" key="8">
    <source>
        <dbReference type="Google" id="ProtNLM"/>
    </source>
</evidence>
<reference evidence="5 6" key="1">
    <citation type="journal article" date="2010" name="Nature">
        <title>Genome sequencing and analysis of the model grass Brachypodium distachyon.</title>
        <authorList>
            <consortium name="International Brachypodium Initiative"/>
        </authorList>
    </citation>
    <scope>NUCLEOTIDE SEQUENCE [LARGE SCALE GENOMIC DNA]</scope>
    <source>
        <strain evidence="5">Bd21</strain>
        <strain evidence="6">cv. Bd21</strain>
    </source>
</reference>
<evidence type="ECO:0000259" key="4">
    <source>
        <dbReference type="PROSITE" id="PS50144"/>
    </source>
</evidence>
<evidence type="ECO:0000313" key="5">
    <source>
        <dbReference type="EMBL" id="KQJ87664.1"/>
    </source>
</evidence>
<dbReference type="OMA" id="LAAHRWM"/>
<dbReference type="Pfam" id="PF24570">
    <property type="entry name" value="BACK_BPM_SPOP"/>
    <property type="match status" value="1"/>
</dbReference>
<evidence type="ECO:0000259" key="3">
    <source>
        <dbReference type="PROSITE" id="PS50097"/>
    </source>
</evidence>
<dbReference type="PROSITE" id="PS50144">
    <property type="entry name" value="MATH"/>
    <property type="match status" value="1"/>
</dbReference>
<dbReference type="AlphaFoldDB" id="I1IK51"/>
<evidence type="ECO:0000256" key="2">
    <source>
        <dbReference type="ARBA" id="ARBA00010846"/>
    </source>
</evidence>
<dbReference type="Pfam" id="PF22486">
    <property type="entry name" value="MATH_2"/>
    <property type="match status" value="1"/>
</dbReference>
<sequence>MSISELLSALRDAGRQHLSASTVGTRQATGSHLLQIENYAQIKKQLSVGEYVKSSTFTVGGHDWRVELYPKGCVREAHGHVSLFLRRVCDAKTGGRDDSATAKIEFSLLDGATGEPSLTKSSPPRTFKPGDEDWGWREFVNKDDGLEDEKTCLGQDGCLRVLCDVSVDLGIRADDATPEPETTGLFPAAPSFELRGELAGVIWNARRPDVRVEVGGEALAAHRWMLAPRSPVFAAELSRTFQKNPAVLRVEDMDADVCRALLEFIYTGALHDMDRKLESSMAEKLLVAADRYGVEQLKELCEKAVCGRVGMSSVAASLALAKRHGCPLLRDACLEFLSAPGNLEAVVEMDGFEELMQEGCPSGLTKLIVKQVRRHEQWSPFSG</sequence>
<feature type="domain" description="BTB" evidence="3">
    <location>
        <begin position="208"/>
        <end position="274"/>
    </location>
</feature>
<dbReference type="Proteomes" id="UP000008810">
    <property type="component" value="Chromosome 4"/>
</dbReference>
<dbReference type="InterPro" id="IPR008974">
    <property type="entry name" value="TRAF-like"/>
</dbReference>
<dbReference type="Gene3D" id="2.60.210.10">
    <property type="entry name" value="Apoptosis, Tumor Necrosis Factor Receptor Associated Protein 2, Chain A"/>
    <property type="match status" value="1"/>
</dbReference>
<gene>
    <name evidence="6" type="primary">LOC104584932</name>
    <name evidence="5" type="ORF">BRADI_4g12820v3</name>
</gene>
<dbReference type="Pfam" id="PF00651">
    <property type="entry name" value="BTB"/>
    <property type="match status" value="1"/>
</dbReference>
<comment type="pathway">
    <text evidence="1">Protein modification; protein ubiquitination.</text>
</comment>
<dbReference type="InterPro" id="IPR056423">
    <property type="entry name" value="BACK_BPM_SPOP"/>
</dbReference>
<dbReference type="SUPFAM" id="SSF54695">
    <property type="entry name" value="POZ domain"/>
    <property type="match status" value="1"/>
</dbReference>
<dbReference type="InterPro" id="IPR002083">
    <property type="entry name" value="MATH/TRAF_dom"/>
</dbReference>
<dbReference type="Gramene" id="KQJ87664">
    <property type="protein sequence ID" value="KQJ87664"/>
    <property type="gene ID" value="BRADI_4g12820v3"/>
</dbReference>
<dbReference type="KEGG" id="bdi:104584932"/>
<reference evidence="6" key="3">
    <citation type="submission" date="2018-08" db="UniProtKB">
        <authorList>
            <consortium name="EnsemblPlants"/>
        </authorList>
    </citation>
    <scope>IDENTIFICATION</scope>
    <source>
        <strain evidence="6">cv. Bd21</strain>
    </source>
</reference>
<dbReference type="GeneID" id="104584932"/>
<dbReference type="SMART" id="SM00225">
    <property type="entry name" value="BTB"/>
    <property type="match status" value="1"/>
</dbReference>
<dbReference type="EMBL" id="CM000883">
    <property type="protein sequence ID" value="KQJ87664.1"/>
    <property type="molecule type" value="Genomic_DNA"/>
</dbReference>